<evidence type="ECO:0000313" key="2">
    <source>
        <dbReference type="EMBL" id="CAA9568818.1"/>
    </source>
</evidence>
<evidence type="ECO:0000259" key="1">
    <source>
        <dbReference type="Pfam" id="PF07883"/>
    </source>
</evidence>
<dbReference type="Gene3D" id="2.60.120.10">
    <property type="entry name" value="Jelly Rolls"/>
    <property type="match status" value="1"/>
</dbReference>
<name>A0A6J4V916_9BACT</name>
<dbReference type="InterPro" id="IPR013096">
    <property type="entry name" value="Cupin_2"/>
</dbReference>
<dbReference type="PANTHER" id="PTHR36114:SF1">
    <property type="entry name" value="16.7 KDA PROTEIN IN WHIE LOCUS"/>
    <property type="match status" value="1"/>
</dbReference>
<protein>
    <recommendedName>
        <fullName evidence="1">Cupin type-2 domain-containing protein</fullName>
    </recommendedName>
</protein>
<dbReference type="SUPFAM" id="SSF51182">
    <property type="entry name" value="RmlC-like cupins"/>
    <property type="match status" value="1"/>
</dbReference>
<proteinExistence type="predicted"/>
<feature type="domain" description="Cupin type-2" evidence="1">
    <location>
        <begin position="45"/>
        <end position="115"/>
    </location>
</feature>
<dbReference type="InterPro" id="IPR052044">
    <property type="entry name" value="PKS_Associated_Protein"/>
</dbReference>
<sequence length="142" mass="15656">MSDTGNRRTGYIDRAVLPTDQLDWGIIKWLVTPDQPGGANHTLGEVVVLPGRGHDRHNHPDAEEVLYVLSGVGLQMVDDEEPYEVGAGDVIYIPKGMFHSTMNTGWEPMRLLALYNPGGSEKALQELPDFRRLAPGEPPRLG</sequence>
<organism evidence="2">
    <name type="scientific">uncultured Thermomicrobiales bacterium</name>
    <dbReference type="NCBI Taxonomy" id="1645740"/>
    <lineage>
        <taxon>Bacteria</taxon>
        <taxon>Pseudomonadati</taxon>
        <taxon>Thermomicrobiota</taxon>
        <taxon>Thermomicrobia</taxon>
        <taxon>Thermomicrobiales</taxon>
        <taxon>environmental samples</taxon>
    </lineage>
</organism>
<reference evidence="2" key="1">
    <citation type="submission" date="2020-02" db="EMBL/GenBank/DDBJ databases">
        <authorList>
            <person name="Meier V. D."/>
        </authorList>
    </citation>
    <scope>NUCLEOTIDE SEQUENCE</scope>
    <source>
        <strain evidence="2">AVDCRST_MAG87</strain>
    </source>
</reference>
<accession>A0A6J4V916</accession>
<dbReference type="InterPro" id="IPR014710">
    <property type="entry name" value="RmlC-like_jellyroll"/>
</dbReference>
<dbReference type="Pfam" id="PF07883">
    <property type="entry name" value="Cupin_2"/>
    <property type="match status" value="1"/>
</dbReference>
<gene>
    <name evidence="2" type="ORF">AVDCRST_MAG87-2206</name>
</gene>
<dbReference type="EMBL" id="CADCWJ010000494">
    <property type="protein sequence ID" value="CAA9568818.1"/>
    <property type="molecule type" value="Genomic_DNA"/>
</dbReference>
<dbReference type="PANTHER" id="PTHR36114">
    <property type="entry name" value="16.7 KDA PROTEIN IN WHIE LOCUS"/>
    <property type="match status" value="1"/>
</dbReference>
<dbReference type="InterPro" id="IPR011051">
    <property type="entry name" value="RmlC_Cupin_sf"/>
</dbReference>
<dbReference type="AlphaFoldDB" id="A0A6J4V916"/>